<evidence type="ECO:0000256" key="4">
    <source>
        <dbReference type="ARBA" id="ARBA00022714"/>
    </source>
</evidence>
<dbReference type="GO" id="GO:0050136">
    <property type="term" value="F:NADH dehydrogenase (quinone) (non-electrogenic) activity"/>
    <property type="evidence" value="ECO:0007669"/>
    <property type="project" value="UniProtKB-EC"/>
</dbReference>
<evidence type="ECO:0000256" key="12">
    <source>
        <dbReference type="RuleBase" id="RU003525"/>
    </source>
</evidence>
<evidence type="ECO:0000259" key="14">
    <source>
        <dbReference type="PROSITE" id="PS51669"/>
    </source>
</evidence>
<evidence type="ECO:0000256" key="7">
    <source>
        <dbReference type="ARBA" id="ARBA00022967"/>
    </source>
</evidence>
<feature type="domain" description="2Fe-2S ferredoxin-type" evidence="13">
    <location>
        <begin position="10"/>
        <end position="94"/>
    </location>
</feature>
<accession>A0ABW1X267</accession>
<dbReference type="SMART" id="SM00929">
    <property type="entry name" value="NADH-G_4Fe-4S_3"/>
    <property type="match status" value="1"/>
</dbReference>
<evidence type="ECO:0000259" key="13">
    <source>
        <dbReference type="PROSITE" id="PS51085"/>
    </source>
</evidence>
<evidence type="ECO:0000256" key="2">
    <source>
        <dbReference type="ARBA" id="ARBA00005404"/>
    </source>
</evidence>
<dbReference type="Pfam" id="PF04879">
    <property type="entry name" value="Molybdop_Fe4S4"/>
    <property type="match status" value="1"/>
</dbReference>
<dbReference type="Pfam" id="PF01568">
    <property type="entry name" value="Molydop_binding"/>
    <property type="match status" value="1"/>
</dbReference>
<protein>
    <recommendedName>
        <fullName evidence="12">NADH-quinone oxidoreductase</fullName>
        <ecNumber evidence="12">7.1.1.-</ecNumber>
    </recommendedName>
</protein>
<dbReference type="PROSITE" id="PS00642">
    <property type="entry name" value="COMPLEX1_75K_2"/>
    <property type="match status" value="1"/>
</dbReference>
<dbReference type="PROSITE" id="PS00641">
    <property type="entry name" value="COMPLEX1_75K_1"/>
    <property type="match status" value="1"/>
</dbReference>
<reference evidence="17" key="1">
    <citation type="journal article" date="2019" name="Int. J. Syst. Evol. Microbiol.">
        <title>The Global Catalogue of Microorganisms (GCM) 10K type strain sequencing project: providing services to taxonomists for standard genome sequencing and annotation.</title>
        <authorList>
            <consortium name="The Broad Institute Genomics Platform"/>
            <consortium name="The Broad Institute Genome Sequencing Center for Infectious Disease"/>
            <person name="Wu L."/>
            <person name="Ma J."/>
        </authorList>
    </citation>
    <scope>NUCLEOTIDE SEQUENCE [LARGE SCALE GENOMIC DNA]</scope>
    <source>
        <strain evidence="17">CGMCC 1.15277</strain>
    </source>
</reference>
<dbReference type="InterPro" id="IPR010228">
    <property type="entry name" value="NADH_UbQ_OxRdtase_Gsu"/>
</dbReference>
<keyword evidence="10 12" id="KW-0520">NAD</keyword>
<keyword evidence="17" id="KW-1185">Reference proteome</keyword>
<dbReference type="InterPro" id="IPR001041">
    <property type="entry name" value="2Fe-2S_ferredoxin-type"/>
</dbReference>
<dbReference type="Gene3D" id="3.10.20.740">
    <property type="match status" value="1"/>
</dbReference>
<keyword evidence="6 12" id="KW-0479">Metal-binding</keyword>
<comment type="catalytic activity">
    <reaction evidence="11 12">
        <text>a quinone + NADH + 5 H(+)(in) = a quinol + NAD(+) + 4 H(+)(out)</text>
        <dbReference type="Rhea" id="RHEA:57888"/>
        <dbReference type="ChEBI" id="CHEBI:15378"/>
        <dbReference type="ChEBI" id="CHEBI:24646"/>
        <dbReference type="ChEBI" id="CHEBI:57540"/>
        <dbReference type="ChEBI" id="CHEBI:57945"/>
        <dbReference type="ChEBI" id="CHEBI:132124"/>
    </reaction>
</comment>
<evidence type="ECO:0000256" key="8">
    <source>
        <dbReference type="ARBA" id="ARBA00023004"/>
    </source>
</evidence>
<dbReference type="EMBL" id="JBHSUA010000009">
    <property type="protein sequence ID" value="MFC6396287.1"/>
    <property type="molecule type" value="Genomic_DNA"/>
</dbReference>
<keyword evidence="4 12" id="KW-0001">2Fe-2S</keyword>
<dbReference type="SUPFAM" id="SSF54862">
    <property type="entry name" value="4Fe-4S ferredoxins"/>
    <property type="match status" value="1"/>
</dbReference>
<dbReference type="PANTHER" id="PTHR43105:SF12">
    <property type="entry name" value="NADH-QUINONE OXIDOREDUCTASE SUBUNIT G"/>
    <property type="match status" value="1"/>
</dbReference>
<keyword evidence="9 12" id="KW-0411">Iron-sulfur</keyword>
<evidence type="ECO:0000259" key="15">
    <source>
        <dbReference type="PROSITE" id="PS51839"/>
    </source>
</evidence>
<evidence type="ECO:0000313" key="16">
    <source>
        <dbReference type="EMBL" id="MFC6396287.1"/>
    </source>
</evidence>
<keyword evidence="5 12" id="KW-0874">Quinone</keyword>
<evidence type="ECO:0000256" key="1">
    <source>
        <dbReference type="ARBA" id="ARBA00001966"/>
    </source>
</evidence>
<evidence type="ECO:0000313" key="17">
    <source>
        <dbReference type="Proteomes" id="UP001596266"/>
    </source>
</evidence>
<dbReference type="Pfam" id="PF10588">
    <property type="entry name" value="NADH-G_4Fe-4S_3"/>
    <property type="match status" value="1"/>
</dbReference>
<keyword evidence="7 12" id="KW-1278">Translocase</keyword>
<dbReference type="RefSeq" id="WP_386769111.1">
    <property type="nucleotide sequence ID" value="NZ_JBHSUA010000009.1"/>
</dbReference>
<dbReference type="InterPro" id="IPR006656">
    <property type="entry name" value="Mopterin_OxRdtase"/>
</dbReference>
<dbReference type="CDD" id="cd00207">
    <property type="entry name" value="fer2"/>
    <property type="match status" value="1"/>
</dbReference>
<dbReference type="PROSITE" id="PS51839">
    <property type="entry name" value="4FE4S_HC3"/>
    <property type="match status" value="1"/>
</dbReference>
<dbReference type="SUPFAM" id="SSF53706">
    <property type="entry name" value="Formate dehydrogenase/DMSO reductase, domains 1-3"/>
    <property type="match status" value="1"/>
</dbReference>
<evidence type="ECO:0000256" key="11">
    <source>
        <dbReference type="ARBA" id="ARBA00047712"/>
    </source>
</evidence>
<feature type="domain" description="4Fe-4S His(Cys)3-ligated-type" evidence="15">
    <location>
        <begin position="96"/>
        <end position="135"/>
    </location>
</feature>
<dbReference type="EC" id="7.1.1.-" evidence="12"/>
<dbReference type="NCBIfam" id="NF005895">
    <property type="entry name" value="PRK07860.1"/>
    <property type="match status" value="1"/>
</dbReference>
<comment type="similarity">
    <text evidence="2 12">Belongs to the complex I 75 kDa subunit family.</text>
</comment>
<dbReference type="Gene3D" id="2.20.25.90">
    <property type="entry name" value="ADC-like domains"/>
    <property type="match status" value="1"/>
</dbReference>
<dbReference type="NCBIfam" id="TIGR01973">
    <property type="entry name" value="NuoG"/>
    <property type="match status" value="1"/>
</dbReference>
<dbReference type="InterPro" id="IPR006657">
    <property type="entry name" value="MoPterin_dinucl-bd_dom"/>
</dbReference>
<dbReference type="InterPro" id="IPR019574">
    <property type="entry name" value="NADH_UbQ_OxRdtase_Gsu_4Fe4S-bd"/>
</dbReference>
<name>A0ABW1X267_9ACTN</name>
<comment type="caution">
    <text evidence="16">The sequence shown here is derived from an EMBL/GenBank/DDBJ whole genome shotgun (WGS) entry which is preliminary data.</text>
</comment>
<dbReference type="PROSITE" id="PS00643">
    <property type="entry name" value="COMPLEX1_75K_3"/>
    <property type="match status" value="1"/>
</dbReference>
<sequence>MSTDVAPKQEEVSLVIDGVEVSVPKGSLVIRAAEKVGIAIPRFCDHPLLEPAGSCRQCLVEVPDMGNGRGMPKPQAACTMEVAPGMQVKTGHTSEVAAKANAGNIEFLLLNHPLDCPICDKGGECPLQNQAMANGAAESRFHDLKRTFPKPVNISAQILLDRERCVLCARCTRFSEQIAGDPFIALVERGALQQVGNFEAQPFDSYFSGNVIQICPVGALTSAAYRFQARPFDLVSVTTTCEHCAAGCELRSDQRHFQVKRRLAGDAPEVNEEWNCDKGRFAFTYARGTDRVTTPLVRRNGVLEPASWPEAIDAAVTGLKAAGNSVGVLTGGRLLAETAYAYGRFARGVLGTNDIDFRSRPLSAEETGFLASRVAGRTLADSVTYTDLEAAKKVVLVCFEPEDESPIVFLRLRKAFRKNKLEVQTVGSLISRGSRKLGATLVPATPGAEASVVSGLAADAGTIILVGERAATSAGTLTAVAELADRTGARLAWIPRRAGDMGAIEAGCLPNLLLGGRQVGDAQARVDVQATWGVQQLPIQPGRDAEQMLAAAATGELAALVVAGLEPADFADPATARAGLEAAGFVVSLEQRLSEVTERADVVFPVALVEEQSGSFVNWEHRVRPVQVVNTQSNQPMTDIRVLAALADAMGSPLGFRTAGKAAASAAELSGWEGGRAQLAPAAAPHASAGEDDVVLATWRVLLDDAAGTDNEPNLMATAPVPVAKVSPNTAAAKGLAVGGRVAVSGPRGSIELPVVVVEGMLDNVVWVPSNSGAVVSEQLGAAGDLVRLDARDARTGLVGGVA</sequence>
<dbReference type="SUPFAM" id="SSF54292">
    <property type="entry name" value="2Fe-2S ferredoxin-like"/>
    <property type="match status" value="1"/>
</dbReference>
<organism evidence="16 17">
    <name type="scientific">Luteococcus sanguinis</name>
    <dbReference type="NCBI Taxonomy" id="174038"/>
    <lineage>
        <taxon>Bacteria</taxon>
        <taxon>Bacillati</taxon>
        <taxon>Actinomycetota</taxon>
        <taxon>Actinomycetes</taxon>
        <taxon>Propionibacteriales</taxon>
        <taxon>Propionibacteriaceae</taxon>
        <taxon>Luteococcus</taxon>
    </lineage>
</organism>
<dbReference type="PANTHER" id="PTHR43105">
    <property type="entry name" value="RESPIRATORY NITRATE REDUCTASE"/>
    <property type="match status" value="1"/>
</dbReference>
<evidence type="ECO:0000256" key="9">
    <source>
        <dbReference type="ARBA" id="ARBA00023014"/>
    </source>
</evidence>
<dbReference type="InterPro" id="IPR006963">
    <property type="entry name" value="Mopterin_OxRdtase_4Fe-4S_dom"/>
</dbReference>
<dbReference type="SUPFAM" id="SSF50692">
    <property type="entry name" value="ADC-like"/>
    <property type="match status" value="1"/>
</dbReference>
<dbReference type="InterPro" id="IPR054351">
    <property type="entry name" value="NADH_UbQ_OxRdtase_ferredoxin"/>
</dbReference>
<dbReference type="SMART" id="SM00926">
    <property type="entry name" value="Molybdop_Fe4S4"/>
    <property type="match status" value="1"/>
</dbReference>
<comment type="function">
    <text evidence="12">NDH-1 shuttles electrons from NADH, via FMN and iron-sulfur (Fe-S) centers, to quinones in the respiratory chain. Couples the redox reaction to proton translocation (for every two electrons transferred, four hydrogen ions are translocated across the cytoplasmic membrane), and thus conserves the redox energy in a proton gradient.</text>
</comment>
<evidence type="ECO:0000256" key="5">
    <source>
        <dbReference type="ARBA" id="ARBA00022719"/>
    </source>
</evidence>
<comment type="cofactor">
    <cofactor evidence="1 12">
        <name>[4Fe-4S] cluster</name>
        <dbReference type="ChEBI" id="CHEBI:49883"/>
    </cofactor>
</comment>
<dbReference type="InterPro" id="IPR000283">
    <property type="entry name" value="NADH_UbQ_OxRdtase_75kDa_su_CS"/>
</dbReference>
<dbReference type="Gene3D" id="2.40.40.20">
    <property type="match status" value="1"/>
</dbReference>
<dbReference type="Proteomes" id="UP001596266">
    <property type="component" value="Unassembled WGS sequence"/>
</dbReference>
<dbReference type="InterPro" id="IPR050123">
    <property type="entry name" value="Prok_molybdopt-oxidoreductase"/>
</dbReference>
<evidence type="ECO:0000256" key="10">
    <source>
        <dbReference type="ARBA" id="ARBA00023027"/>
    </source>
</evidence>
<dbReference type="InterPro" id="IPR009010">
    <property type="entry name" value="Asp_de-COase-like_dom_sf"/>
</dbReference>
<dbReference type="Gene3D" id="3.40.50.740">
    <property type="match status" value="2"/>
</dbReference>
<dbReference type="PROSITE" id="PS51669">
    <property type="entry name" value="4FE4S_MOW_BIS_MGD"/>
    <property type="match status" value="1"/>
</dbReference>
<dbReference type="Pfam" id="PF22117">
    <property type="entry name" value="Fer4_Nqo3"/>
    <property type="match status" value="1"/>
</dbReference>
<evidence type="ECO:0000256" key="6">
    <source>
        <dbReference type="ARBA" id="ARBA00022723"/>
    </source>
</evidence>
<dbReference type="Pfam" id="PF13510">
    <property type="entry name" value="Fer2_4"/>
    <property type="match status" value="1"/>
</dbReference>
<dbReference type="Gene3D" id="3.40.228.10">
    <property type="entry name" value="Dimethylsulfoxide Reductase, domain 2"/>
    <property type="match status" value="1"/>
</dbReference>
<comment type="cofactor">
    <cofactor evidence="12">
        <name>[2Fe-2S] cluster</name>
        <dbReference type="ChEBI" id="CHEBI:190135"/>
    </cofactor>
    <text evidence="12">Binds 1 [2Fe-2S] cluster per subunit.</text>
</comment>
<feature type="domain" description="4Fe-4S Mo/W bis-MGD-type" evidence="14">
    <location>
        <begin position="234"/>
        <end position="290"/>
    </location>
</feature>
<keyword evidence="16" id="KW-0560">Oxidoreductase</keyword>
<dbReference type="Gene3D" id="3.30.70.20">
    <property type="match status" value="1"/>
</dbReference>
<keyword evidence="8 12" id="KW-0408">Iron</keyword>
<dbReference type="Pfam" id="PF00384">
    <property type="entry name" value="Molybdopterin"/>
    <property type="match status" value="1"/>
</dbReference>
<evidence type="ECO:0000256" key="3">
    <source>
        <dbReference type="ARBA" id="ARBA00022485"/>
    </source>
</evidence>
<dbReference type="PROSITE" id="PS51085">
    <property type="entry name" value="2FE2S_FER_2"/>
    <property type="match status" value="1"/>
</dbReference>
<gene>
    <name evidence="16" type="ORF">ACFP57_04690</name>
</gene>
<keyword evidence="3 12" id="KW-0004">4Fe-4S</keyword>
<proteinExistence type="inferred from homology"/>
<dbReference type="InterPro" id="IPR036010">
    <property type="entry name" value="2Fe-2S_ferredoxin-like_sf"/>
</dbReference>